<accession>A0A6M5YMI2</accession>
<dbReference type="PANTHER" id="PTHR23150">
    <property type="entry name" value="SULFATASE MODIFYING FACTOR 1, 2"/>
    <property type="match status" value="1"/>
</dbReference>
<dbReference type="InterPro" id="IPR005532">
    <property type="entry name" value="SUMF_dom"/>
</dbReference>
<dbReference type="AlphaFoldDB" id="A0A6M5YMI2"/>
<keyword evidence="3" id="KW-1185">Reference proteome</keyword>
<dbReference type="PANTHER" id="PTHR23150:SF19">
    <property type="entry name" value="FORMYLGLYCINE-GENERATING ENZYME"/>
    <property type="match status" value="1"/>
</dbReference>
<dbReference type="InterPro" id="IPR016187">
    <property type="entry name" value="CTDL_fold"/>
</dbReference>
<keyword evidence="2" id="KW-0418">Kinase</keyword>
<protein>
    <submittedName>
        <fullName evidence="2">Serine/threonine kinase</fullName>
    </submittedName>
</protein>
<evidence type="ECO:0000259" key="1">
    <source>
        <dbReference type="Pfam" id="PF03781"/>
    </source>
</evidence>
<name>A0A6M5YMI2_9BACT</name>
<reference evidence="3" key="1">
    <citation type="submission" date="2020-05" db="EMBL/GenBank/DDBJ databases">
        <title>Frigoriglobus tundricola gen. nov., sp. nov., a psychrotolerant cellulolytic planctomycete of the family Gemmataceae with two divergent copies of 16S rRNA gene.</title>
        <authorList>
            <person name="Kulichevskaya I.S."/>
            <person name="Ivanova A.A."/>
            <person name="Naumoff D.G."/>
            <person name="Beletsky A.V."/>
            <person name="Rijpstra W.I.C."/>
            <person name="Sinninghe Damste J.S."/>
            <person name="Mardanov A.V."/>
            <person name="Ravin N.V."/>
            <person name="Dedysh S.N."/>
        </authorList>
    </citation>
    <scope>NUCLEOTIDE SEQUENCE [LARGE SCALE GENOMIC DNA]</scope>
    <source>
        <strain evidence="3">PL17</strain>
    </source>
</reference>
<dbReference type="GO" id="GO:0016301">
    <property type="term" value="F:kinase activity"/>
    <property type="evidence" value="ECO:0007669"/>
    <property type="project" value="UniProtKB-KW"/>
</dbReference>
<organism evidence="2 3">
    <name type="scientific">Frigoriglobus tundricola</name>
    <dbReference type="NCBI Taxonomy" id="2774151"/>
    <lineage>
        <taxon>Bacteria</taxon>
        <taxon>Pseudomonadati</taxon>
        <taxon>Planctomycetota</taxon>
        <taxon>Planctomycetia</taxon>
        <taxon>Gemmatales</taxon>
        <taxon>Gemmataceae</taxon>
        <taxon>Frigoriglobus</taxon>
    </lineage>
</organism>
<feature type="domain" description="Sulfatase-modifying factor enzyme-like" evidence="1">
    <location>
        <begin position="3"/>
        <end position="229"/>
    </location>
</feature>
<dbReference type="SUPFAM" id="SSF56436">
    <property type="entry name" value="C-type lectin-like"/>
    <property type="match status" value="1"/>
</dbReference>
<evidence type="ECO:0000313" key="2">
    <source>
        <dbReference type="EMBL" id="QJW95277.1"/>
    </source>
</evidence>
<dbReference type="RefSeq" id="WP_171471091.1">
    <property type="nucleotide sequence ID" value="NZ_CP053452.2"/>
</dbReference>
<gene>
    <name evidence="2" type="ORF">FTUN_2819</name>
</gene>
<sequence>MTFVRVPAGAFRMGDDLSGRSFEGPVHEVRITRPFYISVVPVTQAQYEAVKGKNPSKFNRHHGGGPDHPVEHVTWDQAFRFCDKLARMPDEQVHRRSYRLPTEAEWEYACRGGTTTDYACGDKLTGRDALFATSGHKLAGKSTCPVAQFPANAYGLHDMHGNVQEWVNDWFDEYYYFDSPVPDPPGPKTGHLRVVRGGCYGMLPIDCRSAARRGHATDSASETIGFRVVMDVG</sequence>
<dbReference type="Proteomes" id="UP000503447">
    <property type="component" value="Chromosome"/>
</dbReference>
<dbReference type="EMBL" id="CP053452">
    <property type="protein sequence ID" value="QJW95277.1"/>
    <property type="molecule type" value="Genomic_DNA"/>
</dbReference>
<dbReference type="InterPro" id="IPR042095">
    <property type="entry name" value="SUMF_sf"/>
</dbReference>
<dbReference type="KEGG" id="ftj:FTUN_2819"/>
<dbReference type="InterPro" id="IPR051043">
    <property type="entry name" value="Sulfatase_Mod_Factor_Kinase"/>
</dbReference>
<proteinExistence type="predicted"/>
<dbReference type="Gene3D" id="3.90.1580.10">
    <property type="entry name" value="paralog of FGE (formylglycine-generating enzyme)"/>
    <property type="match status" value="1"/>
</dbReference>
<evidence type="ECO:0000313" key="3">
    <source>
        <dbReference type="Proteomes" id="UP000503447"/>
    </source>
</evidence>
<dbReference type="Pfam" id="PF03781">
    <property type="entry name" value="FGE-sulfatase"/>
    <property type="match status" value="1"/>
</dbReference>
<dbReference type="GO" id="GO:0120147">
    <property type="term" value="F:formylglycine-generating oxidase activity"/>
    <property type="evidence" value="ECO:0007669"/>
    <property type="project" value="TreeGrafter"/>
</dbReference>
<keyword evidence="2" id="KW-0808">Transferase</keyword>